<dbReference type="GeneID" id="110790269"/>
<protein>
    <submittedName>
        <fullName evidence="2">Uncharacterized protein</fullName>
    </submittedName>
</protein>
<keyword evidence="1" id="KW-1185">Reference proteome</keyword>
<accession>A0ABM3QVW5</accession>
<reference evidence="2" key="2">
    <citation type="submission" date="2025-08" db="UniProtKB">
        <authorList>
            <consortium name="RefSeq"/>
        </authorList>
    </citation>
    <scope>IDENTIFICATION</scope>
    <source>
        <tissue evidence="2">Leaf</tissue>
    </source>
</reference>
<organism evidence="1 2">
    <name type="scientific">Spinacia oleracea</name>
    <name type="common">Spinach</name>
    <dbReference type="NCBI Taxonomy" id="3562"/>
    <lineage>
        <taxon>Eukaryota</taxon>
        <taxon>Viridiplantae</taxon>
        <taxon>Streptophyta</taxon>
        <taxon>Embryophyta</taxon>
        <taxon>Tracheophyta</taxon>
        <taxon>Spermatophyta</taxon>
        <taxon>Magnoliopsida</taxon>
        <taxon>eudicotyledons</taxon>
        <taxon>Gunneridae</taxon>
        <taxon>Pentapetalae</taxon>
        <taxon>Caryophyllales</taxon>
        <taxon>Chenopodiaceae</taxon>
        <taxon>Chenopodioideae</taxon>
        <taxon>Anserineae</taxon>
        <taxon>Spinacia</taxon>
    </lineage>
</organism>
<sequence length="128" mass="14634">MIVELAQDELKNLGKRLWDSLQVIPSVAYFCGDHSGLRNTYFGTCRGSCCGEITVGPKRFRYRKAFWSRKVWPCLLGWREENKRSCKANETNVSPKPSSKVEPEDHFIDVKEIVAAQTWHDLGIGVNM</sequence>
<name>A0ABM3QVW5_SPIOL</name>
<reference evidence="1" key="1">
    <citation type="journal article" date="2021" name="Nat. Commun.">
        <title>Genomic analyses provide insights into spinach domestication and the genetic basis of agronomic traits.</title>
        <authorList>
            <person name="Cai X."/>
            <person name="Sun X."/>
            <person name="Xu C."/>
            <person name="Sun H."/>
            <person name="Wang X."/>
            <person name="Ge C."/>
            <person name="Zhang Z."/>
            <person name="Wang Q."/>
            <person name="Fei Z."/>
            <person name="Jiao C."/>
            <person name="Wang Q."/>
        </authorList>
    </citation>
    <scope>NUCLEOTIDE SEQUENCE [LARGE SCALE GENOMIC DNA]</scope>
    <source>
        <strain evidence="1">cv. Varoflay</strain>
    </source>
</reference>
<gene>
    <name evidence="2" type="primary">LOC110790269</name>
</gene>
<evidence type="ECO:0000313" key="2">
    <source>
        <dbReference type="RefSeq" id="XP_056687493.1"/>
    </source>
</evidence>
<dbReference type="Proteomes" id="UP000813463">
    <property type="component" value="Chromosome 6"/>
</dbReference>
<proteinExistence type="predicted"/>
<dbReference type="RefSeq" id="XP_056687493.1">
    <property type="nucleotide sequence ID" value="XM_056831515.1"/>
</dbReference>
<evidence type="ECO:0000313" key="1">
    <source>
        <dbReference type="Proteomes" id="UP000813463"/>
    </source>
</evidence>